<accession>A0A501WB54</accession>
<evidence type="ECO:0000313" key="5">
    <source>
        <dbReference type="EMBL" id="TPE47163.1"/>
    </source>
</evidence>
<feature type="region of interest" description="Disordered" evidence="2">
    <location>
        <begin position="435"/>
        <end position="456"/>
    </location>
</feature>
<dbReference type="GO" id="GO:0005524">
    <property type="term" value="F:ATP binding"/>
    <property type="evidence" value="ECO:0007669"/>
    <property type="project" value="InterPro"/>
</dbReference>
<evidence type="ECO:0000256" key="1">
    <source>
        <dbReference type="ARBA" id="ARBA00022801"/>
    </source>
</evidence>
<dbReference type="SUPFAM" id="SSF52540">
    <property type="entry name" value="P-loop containing nucleoside triphosphate hydrolases"/>
    <property type="match status" value="2"/>
</dbReference>
<dbReference type="PANTHER" id="PTHR45629">
    <property type="entry name" value="SNF2/RAD54 FAMILY MEMBER"/>
    <property type="match status" value="1"/>
</dbReference>
<dbReference type="Gene3D" id="3.40.50.300">
    <property type="entry name" value="P-loop containing nucleotide triphosphate hydrolases"/>
    <property type="match status" value="1"/>
</dbReference>
<dbReference type="SMART" id="SM00490">
    <property type="entry name" value="HELICc"/>
    <property type="match status" value="1"/>
</dbReference>
<dbReference type="InterPro" id="IPR050496">
    <property type="entry name" value="SNF2_RAD54_helicase_repair"/>
</dbReference>
<dbReference type="CDD" id="cd18793">
    <property type="entry name" value="SF2_C_SNF"/>
    <property type="match status" value="1"/>
</dbReference>
<dbReference type="PANTHER" id="PTHR45629:SF7">
    <property type="entry name" value="DNA EXCISION REPAIR PROTEIN ERCC-6-RELATED"/>
    <property type="match status" value="1"/>
</dbReference>
<dbReference type="CDD" id="cd17919">
    <property type="entry name" value="DEXHc_Snf"/>
    <property type="match status" value="1"/>
</dbReference>
<dbReference type="RefSeq" id="WP_140456007.1">
    <property type="nucleotide sequence ID" value="NZ_VFRP01000034.1"/>
</dbReference>
<feature type="domain" description="Helicase C-terminal" evidence="4">
    <location>
        <begin position="820"/>
        <end position="990"/>
    </location>
</feature>
<dbReference type="Pfam" id="PF00271">
    <property type="entry name" value="Helicase_C"/>
    <property type="match status" value="1"/>
</dbReference>
<keyword evidence="5" id="KW-0547">Nucleotide-binding</keyword>
<dbReference type="Pfam" id="PF00176">
    <property type="entry name" value="SNF2-rel_dom"/>
    <property type="match status" value="1"/>
</dbReference>
<dbReference type="SMART" id="SM00487">
    <property type="entry name" value="DEXDc"/>
    <property type="match status" value="1"/>
</dbReference>
<evidence type="ECO:0000259" key="4">
    <source>
        <dbReference type="PROSITE" id="PS51194"/>
    </source>
</evidence>
<evidence type="ECO:0000313" key="6">
    <source>
        <dbReference type="Proteomes" id="UP000319255"/>
    </source>
</evidence>
<keyword evidence="6" id="KW-1185">Reference proteome</keyword>
<gene>
    <name evidence="5" type="ORF">FJM51_20570</name>
</gene>
<keyword evidence="5" id="KW-0347">Helicase</keyword>
<protein>
    <submittedName>
        <fullName evidence="5">DEAD/DEAH box helicase</fullName>
    </submittedName>
</protein>
<feature type="compositionally biased region" description="Basic and acidic residues" evidence="2">
    <location>
        <begin position="435"/>
        <end position="446"/>
    </location>
</feature>
<name>A0A501WB54_9RHOB</name>
<dbReference type="AlphaFoldDB" id="A0A501WB54"/>
<keyword evidence="1" id="KW-0378">Hydrolase</keyword>
<dbReference type="InterPro" id="IPR038718">
    <property type="entry name" value="SNF2-like_sf"/>
</dbReference>
<dbReference type="InterPro" id="IPR027417">
    <property type="entry name" value="P-loop_NTPase"/>
</dbReference>
<dbReference type="PROSITE" id="PS51192">
    <property type="entry name" value="HELICASE_ATP_BIND_1"/>
    <property type="match status" value="1"/>
</dbReference>
<feature type="domain" description="Helicase ATP-binding" evidence="3">
    <location>
        <begin position="515"/>
        <end position="698"/>
    </location>
</feature>
<dbReference type="InterPro" id="IPR014001">
    <property type="entry name" value="Helicase_ATP-bd"/>
</dbReference>
<dbReference type="Proteomes" id="UP000319255">
    <property type="component" value="Unassembled WGS sequence"/>
</dbReference>
<dbReference type="Gene3D" id="3.40.50.10810">
    <property type="entry name" value="Tandem AAA-ATPase domain"/>
    <property type="match status" value="1"/>
</dbReference>
<reference evidence="5 6" key="1">
    <citation type="submission" date="2019-06" db="EMBL/GenBank/DDBJ databases">
        <title>A novel bacterium of genus Amaricoccus, isolated from marine sediment.</title>
        <authorList>
            <person name="Huang H."/>
            <person name="Mo K."/>
            <person name="Hu Y."/>
        </authorList>
    </citation>
    <scope>NUCLEOTIDE SEQUENCE [LARGE SCALE GENOMIC DNA]</scope>
    <source>
        <strain evidence="5 6">HB172011</strain>
    </source>
</reference>
<comment type="caution">
    <text evidence="5">The sequence shown here is derived from an EMBL/GenBank/DDBJ whole genome shotgun (WGS) entry which is preliminary data.</text>
</comment>
<keyword evidence="5" id="KW-0067">ATP-binding</keyword>
<dbReference type="InterPro" id="IPR049730">
    <property type="entry name" value="SNF2/RAD54-like_C"/>
</dbReference>
<dbReference type="InterPro" id="IPR001650">
    <property type="entry name" value="Helicase_C-like"/>
</dbReference>
<dbReference type="GO" id="GO:0004386">
    <property type="term" value="F:helicase activity"/>
    <property type="evidence" value="ECO:0007669"/>
    <property type="project" value="UniProtKB-KW"/>
</dbReference>
<evidence type="ECO:0000256" key="2">
    <source>
        <dbReference type="SAM" id="MobiDB-lite"/>
    </source>
</evidence>
<evidence type="ECO:0000259" key="3">
    <source>
        <dbReference type="PROSITE" id="PS51192"/>
    </source>
</evidence>
<organism evidence="5 6">
    <name type="scientific">Amaricoccus solimangrovi</name>
    <dbReference type="NCBI Taxonomy" id="2589815"/>
    <lineage>
        <taxon>Bacteria</taxon>
        <taxon>Pseudomonadati</taxon>
        <taxon>Pseudomonadota</taxon>
        <taxon>Alphaproteobacteria</taxon>
        <taxon>Rhodobacterales</taxon>
        <taxon>Paracoccaceae</taxon>
        <taxon>Amaricoccus</taxon>
    </lineage>
</organism>
<proteinExistence type="predicted"/>
<dbReference type="GO" id="GO:0016787">
    <property type="term" value="F:hydrolase activity"/>
    <property type="evidence" value="ECO:0007669"/>
    <property type="project" value="UniProtKB-KW"/>
</dbReference>
<dbReference type="InterPro" id="IPR000330">
    <property type="entry name" value="SNF2_N"/>
</dbReference>
<dbReference type="OrthoDB" id="9814088at2"/>
<dbReference type="EMBL" id="VFRP01000034">
    <property type="protein sequence ID" value="TPE47163.1"/>
    <property type="molecule type" value="Genomic_DNA"/>
</dbReference>
<sequence length="1029" mass="112982">MSFDFDHNPQGVTLRLRPERVGAIGRLLGKHKQRGLDRLGPEARALSLAVADLRTLGDEFPGELEISRDTIRMTHRIAAGLDADAAQALGFPPLIDLVLRTDAEGVPGSSSFRLRYEWARAGRPQAVHRQGAFVNTPDGLRRLPAWLLGAIEVADGCAPARDDAAHWEALARFREALDPGVQVRDTRVARASMSDFLAGLEVRLADSFSITVNESANDFEPVPFSRRHLDELPSAETASETAAELEGSSLRAFQERVRDRGALPAYRLGRGSFLVVDRAAMPALKVMAEVQRAAERERRLFIANPRARLTAAIERSLRASGQLDGLDPDAEAELVEEAAGPLFVETQEFSERVRGVAVYEVPPIDIARASGTTWLPEVFSAQVIRVLQGLPSEELAALREAVEAAAERGEASVPIGNERVSASAETVAAIRAVETARRERDTERAAPSETGDPAVGPIVVTTEENYEGAAWQPRKKPRSAAGGEDRLEGIATRLQPHQLESLDWQISAWRTGAAGVLNADEQGLGKTLQTLAFLSWLRRRLTEERRGGPILVVAPTSLLRNWEEEADRHLDASGLGHLLRLYGSGIGSVKRKAHGFETREGEEMLDLARLREDTAEGRGQRTWILTTYSTLANYQHSLARLPLSAVVFDEIQNLKNPISLRAVAARALNADFRIGLTGTPIENSLVDLWAVMDQLVPGALGTLAEFREAYDDTSPDMLGALYDRVFASNAGEPPLALRRLKDEVASDLPPKRRFLHPRLMPEHQAQVYEEARVRLAGGGAGAALKMLHHIRSVSVHPSISDGREGPDFIEASGRLAATFDILRAIANREERALVFIEHRQMQHRFIELARAAFGLPRIDLINGDTPIPQRQAVVNRFQRHLTEAGGFDLLVLGPKAAGVGLTLTAATHVIHLSRWWNPAVEEQCNDRVHRIGQAHPVTIHVPMAVHPGYREDSFDCLLNNLMQRKRRLARSALWPMGDTAGDASQLQEMLRNGVEHASGHPLSDAMRGMFARDEEPCPPARSDGSYAMT</sequence>
<dbReference type="PROSITE" id="PS51194">
    <property type="entry name" value="HELICASE_CTER"/>
    <property type="match status" value="1"/>
</dbReference>